<feature type="compositionally biased region" description="Low complexity" evidence="1">
    <location>
        <begin position="1124"/>
        <end position="1142"/>
    </location>
</feature>
<dbReference type="InterPro" id="IPR011990">
    <property type="entry name" value="TPR-like_helical_dom_sf"/>
</dbReference>
<reference evidence="3 4" key="1">
    <citation type="submission" date="2019-02" db="EMBL/GenBank/DDBJ databases">
        <title>Deep-cultivation of Planctomycetes and their phenomic and genomic characterization uncovers novel biology.</title>
        <authorList>
            <person name="Wiegand S."/>
            <person name="Jogler M."/>
            <person name="Boedeker C."/>
            <person name="Pinto D."/>
            <person name="Vollmers J."/>
            <person name="Rivas-Marin E."/>
            <person name="Kohn T."/>
            <person name="Peeters S.H."/>
            <person name="Heuer A."/>
            <person name="Rast P."/>
            <person name="Oberbeckmann S."/>
            <person name="Bunk B."/>
            <person name="Jeske O."/>
            <person name="Meyerdierks A."/>
            <person name="Storesund J.E."/>
            <person name="Kallscheuer N."/>
            <person name="Luecker S."/>
            <person name="Lage O.M."/>
            <person name="Pohl T."/>
            <person name="Merkel B.J."/>
            <person name="Hornburger P."/>
            <person name="Mueller R.-W."/>
            <person name="Bruemmer F."/>
            <person name="Labrenz M."/>
            <person name="Spormann A.M."/>
            <person name="Op den Camp H."/>
            <person name="Overmann J."/>
            <person name="Amann R."/>
            <person name="Jetten M.S.M."/>
            <person name="Mascher T."/>
            <person name="Medema M.H."/>
            <person name="Devos D.P."/>
            <person name="Kaster A.-K."/>
            <person name="Ovreas L."/>
            <person name="Rohde M."/>
            <person name="Galperin M.Y."/>
            <person name="Jogler C."/>
        </authorList>
    </citation>
    <scope>NUCLEOTIDE SEQUENCE [LARGE SCALE GENOMIC DNA]</scope>
    <source>
        <strain evidence="3 4">V22</strain>
    </source>
</reference>
<dbReference type="InterPro" id="IPR019734">
    <property type="entry name" value="TPR_rpt"/>
</dbReference>
<organism evidence="3 4">
    <name type="scientific">Calycomorphotria hydatis</name>
    <dbReference type="NCBI Taxonomy" id="2528027"/>
    <lineage>
        <taxon>Bacteria</taxon>
        <taxon>Pseudomonadati</taxon>
        <taxon>Planctomycetota</taxon>
        <taxon>Planctomycetia</taxon>
        <taxon>Planctomycetales</taxon>
        <taxon>Planctomycetaceae</taxon>
        <taxon>Calycomorphotria</taxon>
    </lineage>
</organism>
<dbReference type="Proteomes" id="UP000319976">
    <property type="component" value="Chromosome"/>
</dbReference>
<protein>
    <recommendedName>
        <fullName evidence="5">Tetratricopeptide repeat protein</fullName>
    </recommendedName>
</protein>
<evidence type="ECO:0000256" key="1">
    <source>
        <dbReference type="SAM" id="MobiDB-lite"/>
    </source>
</evidence>
<evidence type="ECO:0000313" key="3">
    <source>
        <dbReference type="EMBL" id="QDT65846.1"/>
    </source>
</evidence>
<sequence>MYVLFDRVSSSSRVLLICAAIAIVLASPSLGVAGPPYMEFIEGLRARGYYDITLDYLNQIDEDKSVPQDVKVLIPFERATTLVQSARTKRDYQSQLRELDLASAQLDQFLKASPKHPRAAEANTERARIGIGKAQALLLEAKSPSKEAIAGDLRQQARKFILESRKQLTEAKDRYEQIWKQFGVSLSADEREKRAARDQAETQFMSAQLDLAQTTYLEAQTYEEGSKTRNDLLKKAAEEYEAITERYRTMIAGLYAKLWRAKCFEERAVRPEEGKRLPGNIANESRDNLRRAEALYRELLENEVSQSATAQQIQDTARMFYLIVRNHPLNADHAIVVQEASDWLATRRGAAATSQTALGVRWQRAIAYEQLANDPDLNPNQATINLRNALKDAEFLVAYPGEYRDIARSMVQRIKAAMGRGSEDPADFDEAYGLATGLVQQIDPLQAEVNKAKGDKKKEAKTRLDAHLEETSRILKLSLKLADESVAPAQLDRTRYLLSYVYFLMGRTYDAAVLGEYVAQHPLSDKTKSDLPADAGYVALMAFITALNEVPKGQDDSFEMDQTARVATMIVTDYPLTQKADDARMNLGILYNRRDEPRKAAEWFEKVAKSSERYAEAQLAAGQAYWNAYLQALPGQDGELTDDLRDELKKSAQKYLERGIAESEKAIPANNAAPDNLIAGKLSLVQILNSEGNNRKAVDVLTKDPHSVIRAIAVKDESKRPKSGVKSQAFAALTFRQLLRAQIGLQEIDAAINTMKQLEQTGGEGNTEVFVELGRQIKEEIERLPEGEQRQNVLKTFDQFLGKLADMKQGQSFSSLLWIAETYFGLAEAVDGQTREKYFDRSADAYTSIIEKINQPKFAPDGSAPGIQLRLAAVQRARGNYEAAYNYALEVLRANPKALNAQTEAAQILQAWGENGSPDKFKLALMGDSSSGAEVWGWGQIAQRLQRLIEAGRDTPAIIDSYLQARYTIAEITRESAKEQSGDAGKEDLSRARQQLLIFAAVTPREMISDEWWGRYDQLYQDIQRDIAGNVVGFQPEPLAAPEKYEPEVVTTAKPVTPPAVVPTAPTVAPPPTSTNWLLVGVGVLIAVGVTVGFVVMAGSGGGRKHRRYTSAPPLKSRQKAEPASGSGKKTRSASASSSATATKKRTVKRRPKPPEAPSK</sequence>
<name>A0A517TBU3_9PLAN</name>
<keyword evidence="2" id="KW-0472">Membrane</keyword>
<feature type="transmembrane region" description="Helical" evidence="2">
    <location>
        <begin position="1077"/>
        <end position="1098"/>
    </location>
</feature>
<dbReference type="KEGG" id="chya:V22_31080"/>
<keyword evidence="2" id="KW-1133">Transmembrane helix</keyword>
<keyword evidence="4" id="KW-1185">Reference proteome</keyword>
<dbReference type="SMART" id="SM00028">
    <property type="entry name" value="TPR"/>
    <property type="match status" value="2"/>
</dbReference>
<dbReference type="EMBL" id="CP036316">
    <property type="protein sequence ID" value="QDT65846.1"/>
    <property type="molecule type" value="Genomic_DNA"/>
</dbReference>
<feature type="compositionally biased region" description="Basic residues" evidence="1">
    <location>
        <begin position="1143"/>
        <end position="1152"/>
    </location>
</feature>
<evidence type="ECO:0000313" key="4">
    <source>
        <dbReference type="Proteomes" id="UP000319976"/>
    </source>
</evidence>
<dbReference type="SUPFAM" id="SSF48452">
    <property type="entry name" value="TPR-like"/>
    <property type="match status" value="1"/>
</dbReference>
<proteinExistence type="predicted"/>
<dbReference type="AlphaFoldDB" id="A0A517TBU3"/>
<accession>A0A517TBU3</accession>
<evidence type="ECO:0000256" key="2">
    <source>
        <dbReference type="SAM" id="Phobius"/>
    </source>
</evidence>
<keyword evidence="2" id="KW-0812">Transmembrane</keyword>
<gene>
    <name evidence="3" type="ORF">V22_31080</name>
</gene>
<feature type="region of interest" description="Disordered" evidence="1">
    <location>
        <begin position="1101"/>
        <end position="1160"/>
    </location>
</feature>
<evidence type="ECO:0008006" key="5">
    <source>
        <dbReference type="Google" id="ProtNLM"/>
    </source>
</evidence>
<dbReference type="Gene3D" id="1.25.40.10">
    <property type="entry name" value="Tetratricopeptide repeat domain"/>
    <property type="match status" value="2"/>
</dbReference>
<dbReference type="RefSeq" id="WP_231734040.1">
    <property type="nucleotide sequence ID" value="NZ_CP036316.1"/>
</dbReference>